<sequence length="127" mass="14759">MDEKGINLKQFFVWINMMPGPDFKPRINITGEIEISELSEYNIEQVNLLFVNIYQNDIQFYSVEPVVRIGENPSGDNKKLLIFSTKDGMDVKNNFEIDSVVDAEFIFEFDGNTFSQFEKNVIIQKAY</sequence>
<proteinExistence type="predicted"/>
<reference evidence="1" key="1">
    <citation type="journal article" date="2015" name="Proc. Natl. Acad. Sci. U.S.A.">
        <title>Networks of energetic and metabolic interactions define dynamics in microbial communities.</title>
        <authorList>
            <person name="Embree M."/>
            <person name="Liu J.K."/>
            <person name="Al-Bassam M.M."/>
            <person name="Zengler K."/>
        </authorList>
    </citation>
    <scope>NUCLEOTIDE SEQUENCE</scope>
</reference>
<accession>A0A0W8FVZ5</accession>
<name>A0A0W8FVZ5_9ZZZZ</name>
<gene>
    <name evidence="1" type="ORF">ASZ90_005174</name>
</gene>
<evidence type="ECO:0000313" key="1">
    <source>
        <dbReference type="EMBL" id="KUG25004.1"/>
    </source>
</evidence>
<organism evidence="1">
    <name type="scientific">hydrocarbon metagenome</name>
    <dbReference type="NCBI Taxonomy" id="938273"/>
    <lineage>
        <taxon>unclassified sequences</taxon>
        <taxon>metagenomes</taxon>
        <taxon>ecological metagenomes</taxon>
    </lineage>
</organism>
<protein>
    <submittedName>
        <fullName evidence="1">Uncharacterized protein</fullName>
    </submittedName>
</protein>
<dbReference type="EMBL" id="LNQE01000783">
    <property type="protein sequence ID" value="KUG25004.1"/>
    <property type="molecule type" value="Genomic_DNA"/>
</dbReference>
<dbReference type="AlphaFoldDB" id="A0A0W8FVZ5"/>
<comment type="caution">
    <text evidence="1">The sequence shown here is derived from an EMBL/GenBank/DDBJ whole genome shotgun (WGS) entry which is preliminary data.</text>
</comment>